<organism evidence="2 3">
    <name type="scientific">Pelodictyon luteolum</name>
    <dbReference type="NCBI Taxonomy" id="1100"/>
    <lineage>
        <taxon>Bacteria</taxon>
        <taxon>Pseudomonadati</taxon>
        <taxon>Chlorobiota</taxon>
        <taxon>Chlorobiia</taxon>
        <taxon>Chlorobiales</taxon>
        <taxon>Chlorobiaceae</taxon>
        <taxon>Chlorobium/Pelodictyon group</taxon>
        <taxon>Pelodictyon</taxon>
    </lineage>
</organism>
<comment type="caution">
    <text evidence="2">The sequence shown here is derived from an EMBL/GenBank/DDBJ whole genome shotgun (WGS) entry which is preliminary data.</text>
</comment>
<dbReference type="Proteomes" id="UP000076481">
    <property type="component" value="Unassembled WGS sequence"/>
</dbReference>
<protein>
    <submittedName>
        <fullName evidence="2">Uncharacterized protein</fullName>
    </submittedName>
</protein>
<sequence length="81" mass="8569">MLTTRSIMALIGTILCILALTMLNGTHAAERRSATATISVNVSESFLQYLTQQRANTSTAGLSSPSTPSVPDSTKVLQSKN</sequence>
<evidence type="ECO:0000256" key="1">
    <source>
        <dbReference type="SAM" id="MobiDB-lite"/>
    </source>
</evidence>
<name>A0A165LWV0_PELLU</name>
<dbReference type="RefSeq" id="WP_303681360.1">
    <property type="nucleotide sequence ID" value="NZ_LVWG01000023.1"/>
</dbReference>
<gene>
    <name evidence="2" type="ORF">A3K90_05250</name>
</gene>
<evidence type="ECO:0000313" key="3">
    <source>
        <dbReference type="Proteomes" id="UP000076481"/>
    </source>
</evidence>
<dbReference type="EMBL" id="LVWG01000023">
    <property type="protein sequence ID" value="KZK74530.1"/>
    <property type="molecule type" value="Genomic_DNA"/>
</dbReference>
<reference evidence="2 3" key="1">
    <citation type="submission" date="2016-03" db="EMBL/GenBank/DDBJ databases">
        <title>Speciation and ecological success in dimly lit waters: horizontal gene transfer in a green sulfur bacteria bloom unveiled by metagenomic assembly.</title>
        <authorList>
            <person name="Llorens-Mares T."/>
            <person name="Liu Z."/>
            <person name="Allen L.Z."/>
            <person name="Rusch D.B."/>
            <person name="Craig M.T."/>
            <person name="Dupont C.L."/>
            <person name="Bryant D.A."/>
            <person name="Casamayor E.O."/>
        </authorList>
    </citation>
    <scope>NUCLEOTIDE SEQUENCE [LARGE SCALE GENOMIC DNA]</scope>
    <source>
        <strain evidence="2">CIII</strain>
    </source>
</reference>
<proteinExistence type="predicted"/>
<feature type="region of interest" description="Disordered" evidence="1">
    <location>
        <begin position="57"/>
        <end position="81"/>
    </location>
</feature>
<dbReference type="AlphaFoldDB" id="A0A165LWV0"/>
<feature type="compositionally biased region" description="Low complexity" evidence="1">
    <location>
        <begin position="63"/>
        <end position="74"/>
    </location>
</feature>
<evidence type="ECO:0000313" key="2">
    <source>
        <dbReference type="EMBL" id="KZK74530.1"/>
    </source>
</evidence>
<accession>A0A165LWV0</accession>